<dbReference type="Proteomes" id="UP000790377">
    <property type="component" value="Unassembled WGS sequence"/>
</dbReference>
<proteinExistence type="predicted"/>
<evidence type="ECO:0000313" key="2">
    <source>
        <dbReference type="Proteomes" id="UP000790377"/>
    </source>
</evidence>
<comment type="caution">
    <text evidence="1">The sequence shown here is derived from an EMBL/GenBank/DDBJ whole genome shotgun (WGS) entry which is preliminary data.</text>
</comment>
<accession>A0ACB7ZR28</accession>
<organism evidence="1 2">
    <name type="scientific">Hygrophoropsis aurantiaca</name>
    <dbReference type="NCBI Taxonomy" id="72124"/>
    <lineage>
        <taxon>Eukaryota</taxon>
        <taxon>Fungi</taxon>
        <taxon>Dikarya</taxon>
        <taxon>Basidiomycota</taxon>
        <taxon>Agaricomycotina</taxon>
        <taxon>Agaricomycetes</taxon>
        <taxon>Agaricomycetidae</taxon>
        <taxon>Boletales</taxon>
        <taxon>Coniophorineae</taxon>
        <taxon>Hygrophoropsidaceae</taxon>
        <taxon>Hygrophoropsis</taxon>
    </lineage>
</organism>
<dbReference type="EMBL" id="MU268852">
    <property type="protein sequence ID" value="KAH7903624.1"/>
    <property type="molecule type" value="Genomic_DNA"/>
</dbReference>
<keyword evidence="2" id="KW-1185">Reference proteome</keyword>
<sequence length="212" mass="23774">MLSSDKTTVSALTGDRCAHPLLIGLANIFKDVRLKASSNAFLLTALLLIPKFIHTKKRICGVLTDRLIHESLNIVLEPLKKAATSGAMLADPAGFNRYCYTPFVGYVVDFPEACMLACVGGKTSPVTTAIYKQFSSVFPHPPRRGQDTIAQLGKITESPSNIKEYFKEAQKLRLNGVNKPFWSDYTLADPYLFLNPEPLHYWHKFSWDHEVR</sequence>
<gene>
    <name evidence="1" type="ORF">BJ138DRAFT_1020337</name>
</gene>
<protein>
    <submittedName>
        <fullName evidence="1">Uncharacterized protein</fullName>
    </submittedName>
</protein>
<name>A0ACB7ZR28_9AGAM</name>
<evidence type="ECO:0000313" key="1">
    <source>
        <dbReference type="EMBL" id="KAH7903624.1"/>
    </source>
</evidence>
<reference evidence="1" key="1">
    <citation type="journal article" date="2021" name="New Phytol.">
        <title>Evolutionary innovations through gain and loss of genes in the ectomycorrhizal Boletales.</title>
        <authorList>
            <person name="Wu G."/>
            <person name="Miyauchi S."/>
            <person name="Morin E."/>
            <person name="Kuo A."/>
            <person name="Drula E."/>
            <person name="Varga T."/>
            <person name="Kohler A."/>
            <person name="Feng B."/>
            <person name="Cao Y."/>
            <person name="Lipzen A."/>
            <person name="Daum C."/>
            <person name="Hundley H."/>
            <person name="Pangilinan J."/>
            <person name="Johnson J."/>
            <person name="Barry K."/>
            <person name="LaButti K."/>
            <person name="Ng V."/>
            <person name="Ahrendt S."/>
            <person name="Min B."/>
            <person name="Choi I.G."/>
            <person name="Park H."/>
            <person name="Plett J.M."/>
            <person name="Magnuson J."/>
            <person name="Spatafora J.W."/>
            <person name="Nagy L.G."/>
            <person name="Henrissat B."/>
            <person name="Grigoriev I.V."/>
            <person name="Yang Z.L."/>
            <person name="Xu J."/>
            <person name="Martin F.M."/>
        </authorList>
    </citation>
    <scope>NUCLEOTIDE SEQUENCE</scope>
    <source>
        <strain evidence="1">ATCC 28755</strain>
    </source>
</reference>